<keyword evidence="3" id="KW-1185">Reference proteome</keyword>
<protein>
    <submittedName>
        <fullName evidence="2">Uncharacterized protein</fullName>
    </submittedName>
</protein>
<comment type="caution">
    <text evidence="2">The sequence shown here is derived from an EMBL/GenBank/DDBJ whole genome shotgun (WGS) entry which is preliminary data.</text>
</comment>
<evidence type="ECO:0000313" key="3">
    <source>
        <dbReference type="Proteomes" id="UP000485058"/>
    </source>
</evidence>
<evidence type="ECO:0000256" key="1">
    <source>
        <dbReference type="SAM" id="Coils"/>
    </source>
</evidence>
<accession>A0A699Z0L4</accession>
<dbReference type="AlphaFoldDB" id="A0A699Z0L4"/>
<organism evidence="2 3">
    <name type="scientific">Haematococcus lacustris</name>
    <name type="common">Green alga</name>
    <name type="synonym">Haematococcus pluvialis</name>
    <dbReference type="NCBI Taxonomy" id="44745"/>
    <lineage>
        <taxon>Eukaryota</taxon>
        <taxon>Viridiplantae</taxon>
        <taxon>Chlorophyta</taxon>
        <taxon>core chlorophytes</taxon>
        <taxon>Chlorophyceae</taxon>
        <taxon>CS clade</taxon>
        <taxon>Chlamydomonadales</taxon>
        <taxon>Haematococcaceae</taxon>
        <taxon>Haematococcus</taxon>
    </lineage>
</organism>
<keyword evidence="1" id="KW-0175">Coiled coil</keyword>
<reference evidence="2 3" key="1">
    <citation type="submission" date="2020-02" db="EMBL/GenBank/DDBJ databases">
        <title>Draft genome sequence of Haematococcus lacustris strain NIES-144.</title>
        <authorList>
            <person name="Morimoto D."/>
            <person name="Nakagawa S."/>
            <person name="Yoshida T."/>
            <person name="Sawayama S."/>
        </authorList>
    </citation>
    <scope>NUCLEOTIDE SEQUENCE [LARGE SCALE GENOMIC DNA]</scope>
    <source>
        <strain evidence="2 3">NIES-144</strain>
    </source>
</reference>
<feature type="coiled-coil region" evidence="1">
    <location>
        <begin position="1"/>
        <end position="28"/>
    </location>
</feature>
<evidence type="ECO:0000313" key="2">
    <source>
        <dbReference type="EMBL" id="GFH12469.1"/>
    </source>
</evidence>
<sequence length="181" mass="20522">MPTLVEQMEKLQCDIDDVQQKLDSSSALPSDDPDRRRRYELHEQIIKLRSKKLALLRQHGTCGSDSGCDAAPTSAWCNTHETGVPSRLRCMTVCAEVIVWLHTCVHVRLQWECRVTFQSRYKQPNLELQAARESLAQLGASSGEWTKGIWGLIGDIQETCYLCGLQVAMSRRTSKLFDDCH</sequence>
<dbReference type="EMBL" id="BLLF01000506">
    <property type="protein sequence ID" value="GFH12469.1"/>
    <property type="molecule type" value="Genomic_DNA"/>
</dbReference>
<name>A0A699Z0L4_HAELA</name>
<dbReference type="Proteomes" id="UP000485058">
    <property type="component" value="Unassembled WGS sequence"/>
</dbReference>
<proteinExistence type="predicted"/>
<gene>
    <name evidence="2" type="ORF">HaLaN_08167</name>
</gene>